<keyword evidence="4" id="KW-1185">Reference proteome</keyword>
<evidence type="ECO:0000259" key="2">
    <source>
        <dbReference type="Pfam" id="PF01966"/>
    </source>
</evidence>
<dbReference type="GO" id="GO:0008832">
    <property type="term" value="F:dGTPase activity"/>
    <property type="evidence" value="ECO:0007669"/>
    <property type="project" value="TreeGrafter"/>
</dbReference>
<dbReference type="CDD" id="cd00077">
    <property type="entry name" value="HDc"/>
    <property type="match status" value="1"/>
</dbReference>
<gene>
    <name evidence="3" type="ORF">Eint_110010</name>
</gene>
<feature type="chain" id="PRO_5013107624" evidence="1">
    <location>
        <begin position="16"/>
        <end position="476"/>
    </location>
</feature>
<dbReference type="AlphaFoldDB" id="E0SA76"/>
<dbReference type="InterPro" id="IPR050135">
    <property type="entry name" value="dGTPase-like"/>
</dbReference>
<accession>E0SA76</accession>
<dbReference type="InterPro" id="IPR006674">
    <property type="entry name" value="HD_domain"/>
</dbReference>
<dbReference type="HOGENOM" id="CLU_026821_1_2_1"/>
<dbReference type="VEuPathDB" id="MicrosporidiaDB:Eint_110010"/>
<dbReference type="InterPro" id="IPR003607">
    <property type="entry name" value="HD/PDEase_dom"/>
</dbReference>
<keyword evidence="1" id="KW-0732">Signal</keyword>
<dbReference type="EMBL" id="CP001952">
    <property type="protein sequence ID" value="ADM12503.1"/>
    <property type="molecule type" value="Genomic_DNA"/>
</dbReference>
<dbReference type="Pfam" id="PF01966">
    <property type="entry name" value="HD"/>
    <property type="match status" value="1"/>
</dbReference>
<dbReference type="Gene3D" id="1.10.3210.10">
    <property type="entry name" value="Hypothetical protein af1432"/>
    <property type="match status" value="1"/>
</dbReference>
<dbReference type="RefSeq" id="XP_003073863.1">
    <property type="nucleotide sequence ID" value="XM_003073817.1"/>
</dbReference>
<evidence type="ECO:0000313" key="3">
    <source>
        <dbReference type="EMBL" id="ADM12503.1"/>
    </source>
</evidence>
<dbReference type="KEGG" id="ein:Eint_110010"/>
<dbReference type="PANTHER" id="PTHR11373:SF4">
    <property type="entry name" value="DEOXYNUCLEOSIDE TRIPHOSPHATE TRIPHOSPHOHYDROLASE SAMHD1"/>
    <property type="match status" value="1"/>
</dbReference>
<reference evidence="3 4" key="2">
    <citation type="journal article" date="2012" name="Proc. Natl. Acad. Sci. U.S.A.">
        <title>Gain and loss of multiple functionally related, horizontally transferred genes in the reduced genomes of two microsporidian parasites.</title>
        <authorList>
            <person name="Pombert J.-F."/>
            <person name="Selman M."/>
            <person name="Burki F."/>
            <person name="Bardell F.T."/>
            <person name="Farinelli L."/>
            <person name="Solter L.F."/>
            <person name="Whitman D.W."/>
            <person name="Weiss L.M."/>
            <person name="Corradi N."/>
            <person name="Keeling P.J."/>
        </authorList>
    </citation>
    <scope>NUCLEOTIDE SEQUENCE [LARGE SCALE GENOMIC DNA]</scope>
    <source>
        <strain evidence="3 4">ATCC 50506</strain>
    </source>
</reference>
<organism evidence="3 4">
    <name type="scientific">Encephalitozoon intestinalis (strain ATCC 50506)</name>
    <name type="common">Microsporidian parasite</name>
    <name type="synonym">Septata intestinalis</name>
    <dbReference type="NCBI Taxonomy" id="876142"/>
    <lineage>
        <taxon>Eukaryota</taxon>
        <taxon>Fungi</taxon>
        <taxon>Fungi incertae sedis</taxon>
        <taxon>Microsporidia</taxon>
        <taxon>Unikaryonidae</taxon>
        <taxon>Encephalitozoon</taxon>
    </lineage>
</organism>
<feature type="domain" description="HD" evidence="2">
    <location>
        <begin position="67"/>
        <end position="167"/>
    </location>
</feature>
<reference evidence="3 4" key="1">
    <citation type="journal article" date="2010" name="Nat. Commun.">
        <title>The complete sequence of the smallest known nuclear genome from the microsporidian Encephalitozoon intestinalis.</title>
        <authorList>
            <person name="Corradi N."/>
            <person name="Pombert J.-F."/>
            <person name="Farinelli L."/>
            <person name="Didier E.S."/>
            <person name="Keeling P.J."/>
        </authorList>
    </citation>
    <scope>NUCLEOTIDE SEQUENCE [LARGE SCALE GENOMIC DNA]</scope>
    <source>
        <strain evidence="3 4">ATCC 50506</strain>
    </source>
</reference>
<feature type="signal peptide" evidence="1">
    <location>
        <begin position="1"/>
        <end position="15"/>
    </location>
</feature>
<dbReference type="PANTHER" id="PTHR11373">
    <property type="entry name" value="DEOXYNUCLEOSIDE TRIPHOSPHATE TRIPHOSPHOHYDROLASE"/>
    <property type="match status" value="1"/>
</dbReference>
<dbReference type="OrthoDB" id="9991235at2759"/>
<dbReference type="Proteomes" id="UP000002313">
    <property type="component" value="Chromosome XI"/>
</dbReference>
<protein>
    <submittedName>
        <fullName evidence="3">Phosphohydrolase-like protein</fullName>
    </submittedName>
</protein>
<sequence length="476" mass="54887">MKLLLFFGLVLSSYADPLYRLFLPDLQDPPHPLIEDLLCHPLFSRLHRVAQLSSLKFFFPHGNIHRAAHSRGSSIAASIYINALNQNSPPTSRISPLQSLAVQVAALLHDIGHGPYSHVFQRAYSSHCPPLKPWSHELQSTRIACHLFNELRLVSKYNLPNDFLYAVCDMILGISPRRHARKYGASSHFSSYVIFTIVNGDLQDSLDVDKFDYMRRDSRMCCHPSYARIVDNAVCEIILNSRILNDRIVYSSRAAPALAVFAHCVYLNYRYLYYHPHAHGLNLLIHRIFEELIPRHPHLFNLRDLHAFLALDDNLLDGFSDIHPDLQSLIGRFHARIPYLFLAYRDLPDSSALNNAKQAFLHALRDSPYIQPYDYVLDSCHFAHIIRNPLHTNILRRVVFYDLSDPEESFFLFQPYLQDLLNSSPSELFFSSKEIYYSFAVPFHETCIQLRLYCTSQDPKKSALLLEIFNHALPLD</sequence>
<dbReference type="GeneID" id="9699769"/>
<name>E0SA76_ENCIT</name>
<dbReference type="SUPFAM" id="SSF109604">
    <property type="entry name" value="HD-domain/PDEase-like"/>
    <property type="match status" value="1"/>
</dbReference>
<dbReference type="GO" id="GO:0006203">
    <property type="term" value="P:dGTP catabolic process"/>
    <property type="evidence" value="ECO:0007669"/>
    <property type="project" value="TreeGrafter"/>
</dbReference>
<proteinExistence type="predicted"/>
<evidence type="ECO:0000313" key="4">
    <source>
        <dbReference type="Proteomes" id="UP000002313"/>
    </source>
</evidence>
<evidence type="ECO:0000256" key="1">
    <source>
        <dbReference type="SAM" id="SignalP"/>
    </source>
</evidence>